<dbReference type="Proteomes" id="UP001156389">
    <property type="component" value="Unassembled WGS sequence"/>
</dbReference>
<protein>
    <submittedName>
        <fullName evidence="3">ABC transporter substrate-binding protein</fullName>
    </submittedName>
</protein>
<dbReference type="Gene3D" id="3.40.190.10">
    <property type="entry name" value="Periplasmic binding protein-like II"/>
    <property type="match status" value="1"/>
</dbReference>
<comment type="caution">
    <text evidence="3">The sequence shown here is derived from an EMBL/GenBank/DDBJ whole genome shotgun (WGS) entry which is preliminary data.</text>
</comment>
<keyword evidence="4" id="KW-1185">Reference proteome</keyword>
<proteinExistence type="predicted"/>
<dbReference type="InterPro" id="IPR007210">
    <property type="entry name" value="ABC_Gly_betaine_transp_sub-bd"/>
</dbReference>
<organism evidence="3 4">
    <name type="scientific">Streptomyces gossypii</name>
    <dbReference type="NCBI Taxonomy" id="2883101"/>
    <lineage>
        <taxon>Bacteria</taxon>
        <taxon>Bacillati</taxon>
        <taxon>Actinomycetota</taxon>
        <taxon>Actinomycetes</taxon>
        <taxon>Kitasatosporales</taxon>
        <taxon>Streptomycetaceae</taxon>
        <taxon>Streptomyces</taxon>
    </lineage>
</organism>
<evidence type="ECO:0000259" key="2">
    <source>
        <dbReference type="Pfam" id="PF04069"/>
    </source>
</evidence>
<dbReference type="CDD" id="cd13643">
    <property type="entry name" value="PBP2_BCP_2"/>
    <property type="match status" value="1"/>
</dbReference>
<dbReference type="SUPFAM" id="SSF53850">
    <property type="entry name" value="Periplasmic binding protein-like II"/>
    <property type="match status" value="1"/>
</dbReference>
<evidence type="ECO:0000313" key="4">
    <source>
        <dbReference type="Proteomes" id="UP001156389"/>
    </source>
</evidence>
<evidence type="ECO:0000256" key="1">
    <source>
        <dbReference type="SAM" id="SignalP"/>
    </source>
</evidence>
<dbReference type="Pfam" id="PF04069">
    <property type="entry name" value="OpuAC"/>
    <property type="match status" value="1"/>
</dbReference>
<feature type="domain" description="ABC-type glycine betaine transport system substrate-binding" evidence="2">
    <location>
        <begin position="37"/>
        <end position="303"/>
    </location>
</feature>
<dbReference type="Gene3D" id="3.40.190.100">
    <property type="entry name" value="Glycine betaine-binding periplasmic protein, domain 2"/>
    <property type="match status" value="1"/>
</dbReference>
<accession>A0ABT2K2X3</accession>
<dbReference type="EMBL" id="JAJAGO010000021">
    <property type="protein sequence ID" value="MCT2594523.1"/>
    <property type="molecule type" value="Genomic_DNA"/>
</dbReference>
<evidence type="ECO:0000313" key="3">
    <source>
        <dbReference type="EMBL" id="MCT2594523.1"/>
    </source>
</evidence>
<sequence length="315" mass="34951">MSAISRSRAAFAALALLTLSACGSVSGTASSGDGEAVTLIAPTWAGGQANVAVAKYILENELGYDVSVKEMDEGDAWKAVGTGKADALLEDWGHPALEKEYVDQEQTVVSGGDLGVKGKIGWYVPEYLADEHRDITDWRKLNKYADLFATSEIGGKGRLIEGSPEFVTRDEALIRNLDLDFEAVYAGSEEAQIQEMRKRAAKKEPFLTYWWRPHWLETELELKEVRLPAHYGGCDADETTSECGYPETELQKYLNASFEEDGGKAAEFLKNFQWGEEDQNEVAKMIARDGLAPEAAAKRWVKENPNTWELWLWGL</sequence>
<feature type="signal peptide" evidence="1">
    <location>
        <begin position="1"/>
        <end position="31"/>
    </location>
</feature>
<name>A0ABT2K2X3_9ACTN</name>
<gene>
    <name evidence="3" type="ORF">LHJ74_32225</name>
</gene>
<reference evidence="3 4" key="1">
    <citation type="submission" date="2021-10" db="EMBL/GenBank/DDBJ databases">
        <title>Streptomyces gossypii sp. nov., isolated from soil collected from cotton field.</title>
        <authorList>
            <person name="Ge X."/>
            <person name="Chen X."/>
            <person name="Liu W."/>
        </authorList>
    </citation>
    <scope>NUCLEOTIDE SEQUENCE [LARGE SCALE GENOMIC DNA]</scope>
    <source>
        <strain evidence="3 4">N2-109</strain>
    </source>
</reference>
<keyword evidence="1" id="KW-0732">Signal</keyword>
<dbReference type="PROSITE" id="PS51257">
    <property type="entry name" value="PROKAR_LIPOPROTEIN"/>
    <property type="match status" value="1"/>
</dbReference>
<feature type="chain" id="PRO_5046467762" evidence="1">
    <location>
        <begin position="32"/>
        <end position="315"/>
    </location>
</feature>
<dbReference type="RefSeq" id="WP_260221858.1">
    <property type="nucleotide sequence ID" value="NZ_JAJAGO010000021.1"/>
</dbReference>